<evidence type="ECO:0000256" key="1">
    <source>
        <dbReference type="ARBA" id="ARBA00004196"/>
    </source>
</evidence>
<dbReference type="SUPFAM" id="SSF53807">
    <property type="entry name" value="Helical backbone' metal receptor"/>
    <property type="match status" value="1"/>
</dbReference>
<dbReference type="Proteomes" id="UP001146505">
    <property type="component" value="Unassembled WGS sequence"/>
</dbReference>
<organism evidence="6 7">
    <name type="scientific">Corynebacterium macclintockiae</name>
    <dbReference type="NCBI Taxonomy" id="2913501"/>
    <lineage>
        <taxon>Bacteria</taxon>
        <taxon>Bacillati</taxon>
        <taxon>Actinomycetota</taxon>
        <taxon>Actinomycetes</taxon>
        <taxon>Mycobacteriales</taxon>
        <taxon>Corynebacteriaceae</taxon>
        <taxon>Corynebacterium</taxon>
    </lineage>
</organism>
<gene>
    <name evidence="6" type="ORF">L8U58_04230</name>
</gene>
<protein>
    <submittedName>
        <fullName evidence="6">Anchored repeat ABC transporter, substrate-binding protein</fullName>
    </submittedName>
</protein>
<name>A0A9X3RPY5_9CORY</name>
<dbReference type="Gene3D" id="3.40.50.1980">
    <property type="entry name" value="Nitrogenase molybdenum iron protein domain"/>
    <property type="match status" value="3"/>
</dbReference>
<keyword evidence="3" id="KW-0479">Metal-binding</keyword>
<dbReference type="RefSeq" id="WP_237744168.1">
    <property type="nucleotide sequence ID" value="NZ_JAKMUV010000003.1"/>
</dbReference>
<dbReference type="InterPro" id="IPR022435">
    <property type="entry name" value="Surface-anchored_actinobac"/>
</dbReference>
<dbReference type="InterPro" id="IPR022434">
    <property type="entry name" value="ABC_LPXTG_lipo_actinobac"/>
</dbReference>
<dbReference type="PANTHER" id="PTHR42953">
    <property type="entry name" value="HIGH-AFFINITY ZINC UPTAKE SYSTEM PROTEIN ZNUA-RELATED"/>
    <property type="match status" value="1"/>
</dbReference>
<evidence type="ECO:0000313" key="7">
    <source>
        <dbReference type="Proteomes" id="UP001146505"/>
    </source>
</evidence>
<dbReference type="GO" id="GO:0030001">
    <property type="term" value="P:metal ion transport"/>
    <property type="evidence" value="ECO:0007669"/>
    <property type="project" value="InterPro"/>
</dbReference>
<dbReference type="AlphaFoldDB" id="A0A9X3RPY5"/>
<evidence type="ECO:0000256" key="5">
    <source>
        <dbReference type="RuleBase" id="RU003512"/>
    </source>
</evidence>
<dbReference type="PRINTS" id="PR00691">
    <property type="entry name" value="ADHESINB"/>
</dbReference>
<dbReference type="GeneID" id="301812742"/>
<dbReference type="NCBIfam" id="TIGR03772">
    <property type="entry name" value="anch_rpt_subst"/>
    <property type="match status" value="1"/>
</dbReference>
<dbReference type="EMBL" id="JAKMUV010000003">
    <property type="protein sequence ID" value="MCZ9304745.1"/>
    <property type="molecule type" value="Genomic_DNA"/>
</dbReference>
<evidence type="ECO:0000256" key="3">
    <source>
        <dbReference type="ARBA" id="ARBA00022723"/>
    </source>
</evidence>
<dbReference type="GO" id="GO:0046872">
    <property type="term" value="F:metal ion binding"/>
    <property type="evidence" value="ECO:0007669"/>
    <property type="project" value="UniProtKB-KW"/>
</dbReference>
<dbReference type="NCBIfam" id="NF038134">
    <property type="entry name" value="choice_anch_M"/>
    <property type="match status" value="1"/>
</dbReference>
<evidence type="ECO:0000313" key="6">
    <source>
        <dbReference type="EMBL" id="MCZ9304745.1"/>
    </source>
</evidence>
<comment type="subcellular location">
    <subcellularLocation>
        <location evidence="1">Cell envelope</location>
    </subcellularLocation>
</comment>
<dbReference type="InterPro" id="IPR050492">
    <property type="entry name" value="Bact_metal-bind_prot9"/>
</dbReference>
<dbReference type="InterPro" id="IPR006129">
    <property type="entry name" value="AdhesinB"/>
</dbReference>
<evidence type="ECO:0000256" key="2">
    <source>
        <dbReference type="ARBA" id="ARBA00022448"/>
    </source>
</evidence>
<keyword evidence="4" id="KW-0732">Signal</keyword>
<dbReference type="InterPro" id="IPR006128">
    <property type="entry name" value="Lipoprotein_PsaA-like"/>
</dbReference>
<dbReference type="GO" id="GO:0030313">
    <property type="term" value="C:cell envelope"/>
    <property type="evidence" value="ECO:0007669"/>
    <property type="project" value="UniProtKB-SubCell"/>
</dbReference>
<evidence type="ECO:0000256" key="4">
    <source>
        <dbReference type="ARBA" id="ARBA00022729"/>
    </source>
</evidence>
<proteinExistence type="inferred from homology"/>
<dbReference type="Pfam" id="PF01297">
    <property type="entry name" value="ZnuA"/>
    <property type="match status" value="2"/>
</dbReference>
<dbReference type="NCBIfam" id="TIGR03769">
    <property type="entry name" value="P_ac_wall_RPT"/>
    <property type="match status" value="1"/>
</dbReference>
<accession>A0A9X3RPY5</accession>
<dbReference type="PANTHER" id="PTHR42953:SF1">
    <property type="entry name" value="METAL-BINDING PROTEIN HI_0362-RELATED"/>
    <property type="match status" value="1"/>
</dbReference>
<dbReference type="GO" id="GO:0007155">
    <property type="term" value="P:cell adhesion"/>
    <property type="evidence" value="ECO:0007669"/>
    <property type="project" value="InterPro"/>
</dbReference>
<comment type="caution">
    <text evidence="6">The sequence shown here is derived from an EMBL/GenBank/DDBJ whole genome shotgun (WGS) entry which is preliminary data.</text>
</comment>
<dbReference type="InterPro" id="IPR006127">
    <property type="entry name" value="ZnuA-like"/>
</dbReference>
<dbReference type="PRINTS" id="PR00690">
    <property type="entry name" value="ADHESNFAMILY"/>
</dbReference>
<reference evidence="6" key="1">
    <citation type="submission" date="2022-02" db="EMBL/GenBank/DDBJ databases">
        <title>Corynebacterium sp. from urogenital microbiome.</title>
        <authorList>
            <person name="Cappelli E.A."/>
            <person name="Ribeiro T.G."/>
            <person name="Peixe L."/>
        </authorList>
    </citation>
    <scope>NUCLEOTIDE SEQUENCE</scope>
    <source>
        <strain evidence="6">C9Ua_112</strain>
    </source>
</reference>
<sequence>MGHAVSSLKGATKPLCANVSAVLLVAGLAGCTVADGASLPSRDDGITDIVASTPIVADLARHVAGDAARVTSLIPNTADPHTYELTLRDVRNLANADVAFNNGLLLEQQSVLRTMDNGVLPGVEVVSLADVAANHGATVIPLVENLALDSVWLGIRAQGIGARHGGSSHSEMHLSVTDVEGPGDAAAYITGTFGQPEVFFNSRDGFDASRGYEGDTATLPVDAHTHMSWSFSKPGTYTLHLRASLVPDEGKPPEHIADQTVRFNVGTEDGASKKIDSGHYDIAVNADDNSINFVGDGGTFDPQKAVVSVPNRTLQPIPGDPNYRFLGNAGDETYLLPQAVLGKHVHGELDPHLWHNAKNAMAYVKVIRDKLIGVDPDHAAEYQQNAQDYLDELGRLDREVKGKIDTIPEHRRHLVTAHDGYAYFADAYGLDIAGFVTPNPEMEPSARDIVTLTRTLENLKVPAVFIEPTMAGRTRELQQIADRLGVSVCQIRSDTLDEKAPTYVDLMRTNAESMAECLSSA</sequence>
<comment type="similarity">
    <text evidence="5">Belongs to the bacterial solute-binding protein 9 family.</text>
</comment>
<keyword evidence="2 5" id="KW-0813">Transport</keyword>
<keyword evidence="7" id="KW-1185">Reference proteome</keyword>